<reference evidence="3 4" key="1">
    <citation type="submission" date="2020-07" db="EMBL/GenBank/DDBJ databases">
        <authorList>
            <person name="Sun Q."/>
        </authorList>
    </citation>
    <scope>NUCLEOTIDE SEQUENCE [LARGE SCALE GENOMIC DNA]</scope>
    <source>
        <strain evidence="3 4">CGMCC 1.13654</strain>
    </source>
</reference>
<dbReference type="EMBL" id="JACEIB010000003">
    <property type="protein sequence ID" value="MBA2933389.1"/>
    <property type="molecule type" value="Genomic_DNA"/>
</dbReference>
<keyword evidence="1" id="KW-1133">Transmembrane helix</keyword>
<gene>
    <name evidence="3" type="ORF">HZF05_04695</name>
</gene>
<dbReference type="InterPro" id="IPR018704">
    <property type="entry name" value="SecYEG/CpoB_TPR"/>
</dbReference>
<keyword evidence="4" id="KW-1185">Reference proteome</keyword>
<dbReference type="Pfam" id="PF09976">
    <property type="entry name" value="TPR_21"/>
    <property type="match status" value="1"/>
</dbReference>
<proteinExistence type="predicted"/>
<evidence type="ECO:0000313" key="3">
    <source>
        <dbReference type="EMBL" id="MBA2933389.1"/>
    </source>
</evidence>
<keyword evidence="1" id="KW-0812">Transmembrane</keyword>
<protein>
    <submittedName>
        <fullName evidence="3">Tetratricopeptide repeat protein</fullName>
    </submittedName>
</protein>
<name>A0A838L4L9_9SPHN</name>
<evidence type="ECO:0000256" key="1">
    <source>
        <dbReference type="SAM" id="Phobius"/>
    </source>
</evidence>
<keyword evidence="1" id="KW-0472">Membrane</keyword>
<dbReference type="AlphaFoldDB" id="A0A838L4L9"/>
<dbReference type="Proteomes" id="UP000570166">
    <property type="component" value="Unassembled WGS sequence"/>
</dbReference>
<organism evidence="3 4">
    <name type="scientific">Sphingomonas chungangi</name>
    <dbReference type="NCBI Taxonomy" id="2683589"/>
    <lineage>
        <taxon>Bacteria</taxon>
        <taxon>Pseudomonadati</taxon>
        <taxon>Pseudomonadota</taxon>
        <taxon>Alphaproteobacteria</taxon>
        <taxon>Sphingomonadales</taxon>
        <taxon>Sphingomonadaceae</taxon>
        <taxon>Sphingomonas</taxon>
    </lineage>
</organism>
<evidence type="ECO:0000313" key="4">
    <source>
        <dbReference type="Proteomes" id="UP000570166"/>
    </source>
</evidence>
<feature type="domain" description="Ancillary SecYEG translocon subunit/Cell division coordinator CpoB TPR" evidence="2">
    <location>
        <begin position="30"/>
        <end position="197"/>
    </location>
</feature>
<accession>A0A838L4L9</accession>
<evidence type="ECO:0000259" key="2">
    <source>
        <dbReference type="Pfam" id="PF09976"/>
    </source>
</evidence>
<feature type="transmembrane region" description="Helical" evidence="1">
    <location>
        <begin position="31"/>
        <end position="52"/>
    </location>
</feature>
<comment type="caution">
    <text evidence="3">The sequence shown here is derived from an EMBL/GenBank/DDBJ whole genome shotgun (WGS) entry which is preliminary data.</text>
</comment>
<sequence>MARMPQNNEAFIREVDEEVRREQAQKLARRYGVIVAVIVVLALAAFGGTLWWRSHQAAVAGQRGDAFTDAMANISNGKEAEAKKQLATMVGSDAKGYAPLARMLQADLLVRERKDADGAAAFLKLSQDGSVPQPLRDVALMRATTLQFDTLPPQQVIDRMKPLAQTGNPWFGSAGEMTGLAWMKLGQPKKAGEMFVAMTKDKSVPASLRSRVAQLAADLGYEAVQPQDMPAS</sequence>